<dbReference type="InterPro" id="IPR013424">
    <property type="entry name" value="Ice-binding_C"/>
</dbReference>
<evidence type="ECO:0000256" key="1">
    <source>
        <dbReference type="SAM" id="Phobius"/>
    </source>
</evidence>
<dbReference type="NCBIfam" id="TIGR02595">
    <property type="entry name" value="PEP_CTERM"/>
    <property type="match status" value="1"/>
</dbReference>
<accession>A0A5C5V7D6</accession>
<dbReference type="Proteomes" id="UP000318878">
    <property type="component" value="Unassembled WGS sequence"/>
</dbReference>
<dbReference type="EMBL" id="SJPF01000002">
    <property type="protein sequence ID" value="TWT34494.1"/>
    <property type="molecule type" value="Genomic_DNA"/>
</dbReference>
<dbReference type="Pfam" id="PF07589">
    <property type="entry name" value="PEP-CTERM"/>
    <property type="match status" value="1"/>
</dbReference>
<keyword evidence="5" id="KW-1185">Reference proteome</keyword>
<keyword evidence="1" id="KW-0472">Membrane</keyword>
<proteinExistence type="predicted"/>
<sequence precursor="true">MRLKIVATTCIAIGLLMSTASSHLFADVILENSATGGDIGPFGLSGSQTYGQVFTAPITGTLDSFTIYLVSGVGELHGAVGEWNGPATFDTGYGESYNLYTSATDDSIVGGAYTFSPNVSVVAGEQYVAYLSVYGDSPTGSTDVALGTSEPGIGYFAWNHSGDPQNDSAWDYGANVGNLRFSASFSPITVPEPSSLTLLGMGAGVLGLVVVRRRRRAKRTA</sequence>
<dbReference type="OrthoDB" id="8222020at2"/>
<organism evidence="4 5">
    <name type="scientific">Blastopirellula retiformator</name>
    <dbReference type="NCBI Taxonomy" id="2527970"/>
    <lineage>
        <taxon>Bacteria</taxon>
        <taxon>Pseudomonadati</taxon>
        <taxon>Planctomycetota</taxon>
        <taxon>Planctomycetia</taxon>
        <taxon>Pirellulales</taxon>
        <taxon>Pirellulaceae</taxon>
        <taxon>Blastopirellula</taxon>
    </lineage>
</organism>
<evidence type="ECO:0000313" key="5">
    <source>
        <dbReference type="Proteomes" id="UP000318878"/>
    </source>
</evidence>
<keyword evidence="1" id="KW-1133">Transmembrane helix</keyword>
<feature type="signal peptide" evidence="2">
    <location>
        <begin position="1"/>
        <end position="26"/>
    </location>
</feature>
<gene>
    <name evidence="4" type="ORF">Enr8_19030</name>
</gene>
<feature type="transmembrane region" description="Helical" evidence="1">
    <location>
        <begin position="194"/>
        <end position="211"/>
    </location>
</feature>
<reference evidence="4 5" key="1">
    <citation type="submission" date="2019-02" db="EMBL/GenBank/DDBJ databases">
        <title>Deep-cultivation of Planctomycetes and their phenomic and genomic characterization uncovers novel biology.</title>
        <authorList>
            <person name="Wiegand S."/>
            <person name="Jogler M."/>
            <person name="Boedeker C."/>
            <person name="Pinto D."/>
            <person name="Vollmers J."/>
            <person name="Rivas-Marin E."/>
            <person name="Kohn T."/>
            <person name="Peeters S.H."/>
            <person name="Heuer A."/>
            <person name="Rast P."/>
            <person name="Oberbeckmann S."/>
            <person name="Bunk B."/>
            <person name="Jeske O."/>
            <person name="Meyerdierks A."/>
            <person name="Storesund J.E."/>
            <person name="Kallscheuer N."/>
            <person name="Luecker S."/>
            <person name="Lage O.M."/>
            <person name="Pohl T."/>
            <person name="Merkel B.J."/>
            <person name="Hornburger P."/>
            <person name="Mueller R.-W."/>
            <person name="Bruemmer F."/>
            <person name="Labrenz M."/>
            <person name="Spormann A.M."/>
            <person name="Op Den Camp H."/>
            <person name="Overmann J."/>
            <person name="Amann R."/>
            <person name="Jetten M.S.M."/>
            <person name="Mascher T."/>
            <person name="Medema M.H."/>
            <person name="Devos D.P."/>
            <person name="Kaster A.-K."/>
            <person name="Ovreas L."/>
            <person name="Rohde M."/>
            <person name="Galperin M.Y."/>
            <person name="Jogler C."/>
        </authorList>
    </citation>
    <scope>NUCLEOTIDE SEQUENCE [LARGE SCALE GENOMIC DNA]</scope>
    <source>
        <strain evidence="4 5">Enr8</strain>
    </source>
</reference>
<evidence type="ECO:0000259" key="3">
    <source>
        <dbReference type="Pfam" id="PF07589"/>
    </source>
</evidence>
<feature type="chain" id="PRO_5022968678" evidence="2">
    <location>
        <begin position="27"/>
        <end position="221"/>
    </location>
</feature>
<feature type="domain" description="Ice-binding protein C-terminal" evidence="3">
    <location>
        <begin position="189"/>
        <end position="214"/>
    </location>
</feature>
<keyword evidence="1" id="KW-0812">Transmembrane</keyword>
<keyword evidence="2" id="KW-0732">Signal</keyword>
<comment type="caution">
    <text evidence="4">The sequence shown here is derived from an EMBL/GenBank/DDBJ whole genome shotgun (WGS) entry which is preliminary data.</text>
</comment>
<evidence type="ECO:0000313" key="4">
    <source>
        <dbReference type="EMBL" id="TWT34494.1"/>
    </source>
</evidence>
<dbReference type="AlphaFoldDB" id="A0A5C5V7D6"/>
<evidence type="ECO:0000256" key="2">
    <source>
        <dbReference type="SAM" id="SignalP"/>
    </source>
</evidence>
<name>A0A5C5V7D6_9BACT</name>
<protein>
    <submittedName>
        <fullName evidence="4">PEP-CTERM motif protein</fullName>
    </submittedName>
</protein>
<dbReference type="RefSeq" id="WP_146430779.1">
    <property type="nucleotide sequence ID" value="NZ_SJPF01000002.1"/>
</dbReference>